<accession>Q9ZPN5</accession>
<feature type="domain" description="Terpene synthase metal-binding" evidence="6">
    <location>
        <begin position="504"/>
        <end position="735"/>
    </location>
</feature>
<name>Q9ZPN5_CLACO</name>
<dbReference type="PANTHER" id="PTHR31739">
    <property type="entry name" value="ENT-COPALYL DIPHOSPHATE SYNTHASE, CHLOROPLASTIC"/>
    <property type="match status" value="1"/>
</dbReference>
<dbReference type="FunFam" id="1.10.600.10:FF:000036">
    <property type="entry name" value="cis-abienol synthase, chloroplastic"/>
    <property type="match status" value="1"/>
</dbReference>
<reference evidence="7" key="1">
    <citation type="journal article" date="1998" name="Mol. Biol. Evol.">
        <title>Structure and evolution of linalool synthase.</title>
        <authorList>
            <person name="Cseke L."/>
            <person name="Dudareva N."/>
            <person name="Pichersky E."/>
        </authorList>
    </citation>
    <scope>NUCLEOTIDE SEQUENCE</scope>
</reference>
<dbReference type="SFLD" id="SFLDG01014">
    <property type="entry name" value="Terpene_Cyclase_Like_1_N-term"/>
    <property type="match status" value="1"/>
</dbReference>
<dbReference type="InterPro" id="IPR008949">
    <property type="entry name" value="Isoprenoid_synthase_dom_sf"/>
</dbReference>
<dbReference type="Pfam" id="PF01397">
    <property type="entry name" value="Terpene_synth"/>
    <property type="match status" value="1"/>
</dbReference>
<evidence type="ECO:0000256" key="4">
    <source>
        <dbReference type="ARBA" id="ARBA00023239"/>
    </source>
</evidence>
<evidence type="ECO:0000259" key="5">
    <source>
        <dbReference type="Pfam" id="PF01397"/>
    </source>
</evidence>
<dbReference type="SUPFAM" id="SSF48239">
    <property type="entry name" value="Terpenoid cyclases/Protein prenyltransferases"/>
    <property type="match status" value="2"/>
</dbReference>
<dbReference type="Gene3D" id="1.10.600.10">
    <property type="entry name" value="Farnesyl Diphosphate Synthase"/>
    <property type="match status" value="1"/>
</dbReference>
<dbReference type="InterPro" id="IPR001906">
    <property type="entry name" value="Terpene_synth_N"/>
</dbReference>
<evidence type="ECO:0000256" key="2">
    <source>
        <dbReference type="ARBA" id="ARBA00022723"/>
    </source>
</evidence>
<dbReference type="Gene3D" id="1.50.10.130">
    <property type="entry name" value="Terpene synthase, N-terminal domain"/>
    <property type="match status" value="1"/>
</dbReference>
<feature type="domain" description="Terpene synthase N-terminal" evidence="5">
    <location>
        <begin position="229"/>
        <end position="430"/>
    </location>
</feature>
<dbReference type="InterPro" id="IPR050148">
    <property type="entry name" value="Terpene_synthase-like"/>
</dbReference>
<evidence type="ECO:0000256" key="1">
    <source>
        <dbReference type="ARBA" id="ARBA00001946"/>
    </source>
</evidence>
<evidence type="ECO:0000259" key="6">
    <source>
        <dbReference type="Pfam" id="PF03936"/>
    </source>
</evidence>
<dbReference type="InterPro" id="IPR008930">
    <property type="entry name" value="Terpenoid_cyclase/PrenylTrfase"/>
</dbReference>
<keyword evidence="2" id="KW-0479">Metal-binding</keyword>
<keyword evidence="3" id="KW-0460">Magnesium</keyword>
<proteinExistence type="predicted"/>
<dbReference type="EMBL" id="AF067602">
    <property type="protein sequence ID" value="AAD19839.1"/>
    <property type="molecule type" value="Genomic_DNA"/>
</dbReference>
<dbReference type="SUPFAM" id="SSF48576">
    <property type="entry name" value="Terpenoid synthases"/>
    <property type="match status" value="1"/>
</dbReference>
<keyword evidence="4" id="KW-0456">Lyase</keyword>
<protein>
    <submittedName>
        <fullName evidence="7">Linalool synthase</fullName>
    </submittedName>
</protein>
<comment type="cofactor">
    <cofactor evidence="1">
        <name>Mg(2+)</name>
        <dbReference type="ChEBI" id="CHEBI:18420"/>
    </cofactor>
</comment>
<dbReference type="Pfam" id="PF03936">
    <property type="entry name" value="Terpene_synth_C"/>
    <property type="match status" value="1"/>
</dbReference>
<dbReference type="Gene3D" id="1.50.10.160">
    <property type="match status" value="1"/>
</dbReference>
<dbReference type="AlphaFoldDB" id="Q9ZPN5"/>
<dbReference type="GO" id="GO:0010333">
    <property type="term" value="F:terpene synthase activity"/>
    <property type="evidence" value="ECO:0007669"/>
    <property type="project" value="InterPro"/>
</dbReference>
<dbReference type="GO" id="GO:0000287">
    <property type="term" value="F:magnesium ion binding"/>
    <property type="evidence" value="ECO:0007669"/>
    <property type="project" value="InterPro"/>
</dbReference>
<sequence>MQPITKSSSTSSELEFLVDKVKRESLSSSSSDTQNLFLSASPYDTAWLALIPHPHHHHHHGPPMFEKCLQWILHNQTPQGFWTAAAGDNISDTDDDVTLDCLLSTLACLVALKRWQLAPDMIHKGLEFVHRNTERLVMKQKPSDVPRWFTIMFPAMLELAGASGLRVDFSENLNRILVELTQNRDDILTREEVGEKKQYSPLLLFLEALPAQSYDSDVLKQIIDKKLSSDGSLFQSPSATARAYMITGNTRCLSYLHSLTNSCSNGGVPSFYPVDDDLHDLVMVNQLTRSGLTEHLIPEIDHLLLKVQKNYKYKKASPKSLYGIAAELYKDSLAFWLLRVNSHWVTPSIFCWFLNDEEIRDHIETNYKEFAAVLLNVYRATDLMFSGEVQLVEARSFATKYLEKILATGNIQKTNADISSSLHKMIEHELRVPWTARMDHVENRIWIEEIASGALWFGKSSYLRLSCLHKINLQQLAVKNYTLRQSVYRDELAEVERWSKERGLCDMGFGREKTGYCYYAFAASTCLPWSSDVRLVLTKAAVVITVADDFFDVEGSMDDLEKLTDAVRRWDAEGLGSHSKTIFEALDDLVNEVRLKCFQQNGQDIKNNLQQLWYETFHSWLMEAKWGKGLTSKPSVDVYLGNAMTSIAAHTMVLTASCLLGPGFPVHQLWSERHHQDITSLLMVLTRLLNDIQSYLKEEDEGKINYVWMYMIENNQVSIDDSVRHVQTIINVKKQEFIQRVLSDKHCNLPKSFKQLHFSCLKVFNMFFNSSNIFDTDTDLLLDIHKAFVSPPQVPKFKPHIKPPHQLPATLQPPHQPRQIMVNKKKVEMVYKSYHHPFKVFNLPKKQSSGHGTMNPRASILAGPNIKLCFS</sequence>
<evidence type="ECO:0000256" key="3">
    <source>
        <dbReference type="ARBA" id="ARBA00022842"/>
    </source>
</evidence>
<evidence type="ECO:0000313" key="7">
    <source>
        <dbReference type="EMBL" id="AAD19839.1"/>
    </source>
</evidence>
<dbReference type="GO" id="GO:0016102">
    <property type="term" value="P:diterpenoid biosynthetic process"/>
    <property type="evidence" value="ECO:0007669"/>
    <property type="project" value="TreeGrafter"/>
</dbReference>
<dbReference type="FunFam" id="1.50.10.130:FF:000002">
    <property type="entry name" value="Ent-copalyl diphosphate synthase, chloroplastic"/>
    <property type="match status" value="1"/>
</dbReference>
<dbReference type="InterPro" id="IPR005630">
    <property type="entry name" value="Terpene_synthase_metal-bd"/>
</dbReference>
<organism evidence="7">
    <name type="scientific">Clarkia concinna</name>
    <name type="common">Red ribbons</name>
    <name type="synonym">Eucharidium concinnum</name>
    <dbReference type="NCBI Taxonomy" id="49040"/>
    <lineage>
        <taxon>Eukaryota</taxon>
        <taxon>Viridiplantae</taxon>
        <taxon>Streptophyta</taxon>
        <taxon>Embryophyta</taxon>
        <taxon>Tracheophyta</taxon>
        <taxon>Spermatophyta</taxon>
        <taxon>Magnoliopsida</taxon>
        <taxon>eudicotyledons</taxon>
        <taxon>Gunneridae</taxon>
        <taxon>Pentapetalae</taxon>
        <taxon>rosids</taxon>
        <taxon>malvids</taxon>
        <taxon>Myrtales</taxon>
        <taxon>Onagraceae</taxon>
        <taxon>Onagroideae</taxon>
        <taxon>Onagreae</taxon>
        <taxon>Clarkia</taxon>
    </lineage>
</organism>
<dbReference type="PANTHER" id="PTHR31739:SF25">
    <property type="entry name" value="(E,E)-GERANYLLINALOOL SYNTHASE"/>
    <property type="match status" value="1"/>
</dbReference>
<dbReference type="InterPro" id="IPR036965">
    <property type="entry name" value="Terpene_synth_N_sf"/>
</dbReference>